<dbReference type="PROSITE" id="PS50075">
    <property type="entry name" value="CARRIER"/>
    <property type="match status" value="4"/>
</dbReference>
<keyword evidence="7" id="KW-1185">Reference proteome</keyword>
<organism evidence="6 7">
    <name type="scientific">Cudoniella acicularis</name>
    <dbReference type="NCBI Taxonomy" id="354080"/>
    <lineage>
        <taxon>Eukaryota</taxon>
        <taxon>Fungi</taxon>
        <taxon>Dikarya</taxon>
        <taxon>Ascomycota</taxon>
        <taxon>Pezizomycotina</taxon>
        <taxon>Leotiomycetes</taxon>
        <taxon>Helotiales</taxon>
        <taxon>Tricladiaceae</taxon>
        <taxon>Cudoniella</taxon>
    </lineage>
</organism>
<dbReference type="PROSITE" id="PS00455">
    <property type="entry name" value="AMP_BINDING"/>
    <property type="match status" value="3"/>
</dbReference>
<reference evidence="6 7" key="1">
    <citation type="submission" date="2020-03" db="EMBL/GenBank/DDBJ databases">
        <title>Draft Genome Sequence of Cudoniella acicularis.</title>
        <authorList>
            <person name="Buettner E."/>
            <person name="Kellner H."/>
        </authorList>
    </citation>
    <scope>NUCLEOTIDE SEQUENCE [LARGE SCALE GENOMIC DNA]</scope>
    <source>
        <strain evidence="6 7">DSM 108380</strain>
    </source>
</reference>
<evidence type="ECO:0000313" key="6">
    <source>
        <dbReference type="EMBL" id="KAF4637611.1"/>
    </source>
</evidence>
<comment type="similarity">
    <text evidence="4">Belongs to the NRP synthetase family.</text>
</comment>
<dbReference type="SUPFAM" id="SSF52777">
    <property type="entry name" value="CoA-dependent acyltransferases"/>
    <property type="match status" value="14"/>
</dbReference>
<dbReference type="InterPro" id="IPR000873">
    <property type="entry name" value="AMP-dep_synth/lig_dom"/>
</dbReference>
<dbReference type="Proteomes" id="UP000566819">
    <property type="component" value="Unassembled WGS sequence"/>
</dbReference>
<feature type="domain" description="Carrier" evidence="5">
    <location>
        <begin position="4909"/>
        <end position="4985"/>
    </location>
</feature>
<dbReference type="InterPro" id="IPR020845">
    <property type="entry name" value="AMP-binding_CS"/>
</dbReference>
<dbReference type="NCBIfam" id="TIGR01733">
    <property type="entry name" value="AA-adenyl-dom"/>
    <property type="match status" value="4"/>
</dbReference>
<dbReference type="FunFam" id="3.30.559.30:FF:000005">
    <property type="entry name" value="Nonribosomal peptide synthase Pes1"/>
    <property type="match status" value="2"/>
</dbReference>
<dbReference type="FunFam" id="3.30.559.30:FF:000003">
    <property type="entry name" value="Nonribosomal peptide synthase SidD"/>
    <property type="match status" value="1"/>
</dbReference>
<dbReference type="PANTHER" id="PTHR45398">
    <property type="match status" value="1"/>
</dbReference>
<dbReference type="InterPro" id="IPR042099">
    <property type="entry name" value="ANL_N_sf"/>
</dbReference>
<dbReference type="Gene3D" id="3.40.50.12780">
    <property type="entry name" value="N-terminal domain of ligase-like"/>
    <property type="match status" value="4"/>
</dbReference>
<dbReference type="FunFam" id="3.30.559.30:FF:000002">
    <property type="entry name" value="Nonribosomal peptide synthase Pes1"/>
    <property type="match status" value="3"/>
</dbReference>
<dbReference type="CDD" id="cd19545">
    <property type="entry name" value="FUM14_C_NRPS-like"/>
    <property type="match status" value="1"/>
</dbReference>
<dbReference type="PANTHER" id="PTHR45398:SF1">
    <property type="entry name" value="ENZYME, PUTATIVE (JCVI)-RELATED"/>
    <property type="match status" value="1"/>
</dbReference>
<comment type="caution">
    <text evidence="6">The sequence shown here is derived from an EMBL/GenBank/DDBJ whole genome shotgun (WGS) entry which is preliminary data.</text>
</comment>
<dbReference type="InterPro" id="IPR006162">
    <property type="entry name" value="Ppantetheine_attach_site"/>
</dbReference>
<name>A0A8H4RYQ2_9HELO</name>
<feature type="domain" description="Carrier" evidence="5">
    <location>
        <begin position="2291"/>
        <end position="2367"/>
    </location>
</feature>
<dbReference type="Gene3D" id="3.30.559.30">
    <property type="entry name" value="Nonribosomal peptide synthetase, condensation domain"/>
    <property type="match status" value="7"/>
</dbReference>
<dbReference type="OrthoDB" id="416786at2759"/>
<dbReference type="GO" id="GO:0019748">
    <property type="term" value="P:secondary metabolic process"/>
    <property type="evidence" value="ECO:0007669"/>
    <property type="project" value="UniProtKB-ARBA"/>
</dbReference>
<dbReference type="GO" id="GO:0031177">
    <property type="term" value="F:phosphopantetheine binding"/>
    <property type="evidence" value="ECO:0007669"/>
    <property type="project" value="InterPro"/>
</dbReference>
<feature type="domain" description="Carrier" evidence="5">
    <location>
        <begin position="3364"/>
        <end position="3440"/>
    </location>
</feature>
<dbReference type="EMBL" id="JAAMPI010000017">
    <property type="protein sequence ID" value="KAF4637611.1"/>
    <property type="molecule type" value="Genomic_DNA"/>
</dbReference>
<dbReference type="PROSITE" id="PS00012">
    <property type="entry name" value="PHOSPHOPANTETHEINE"/>
    <property type="match status" value="1"/>
</dbReference>
<evidence type="ECO:0000256" key="3">
    <source>
        <dbReference type="ARBA" id="ARBA00022598"/>
    </source>
</evidence>
<evidence type="ECO:0000256" key="4">
    <source>
        <dbReference type="ARBA" id="ARBA00029454"/>
    </source>
</evidence>
<dbReference type="Gene3D" id="3.30.559.10">
    <property type="entry name" value="Chloramphenicol acetyltransferase-like domain"/>
    <property type="match status" value="7"/>
</dbReference>
<dbReference type="Gene3D" id="3.30.300.30">
    <property type="match status" value="4"/>
</dbReference>
<evidence type="ECO:0000256" key="1">
    <source>
        <dbReference type="ARBA" id="ARBA00022450"/>
    </source>
</evidence>
<accession>A0A8H4RYQ2</accession>
<feature type="domain" description="Carrier" evidence="5">
    <location>
        <begin position="753"/>
        <end position="829"/>
    </location>
</feature>
<dbReference type="InterPro" id="IPR010071">
    <property type="entry name" value="AA_adenyl_dom"/>
</dbReference>
<dbReference type="Gene3D" id="1.10.1200.10">
    <property type="entry name" value="ACP-like"/>
    <property type="match status" value="4"/>
</dbReference>
<dbReference type="Pfam" id="PF00550">
    <property type="entry name" value="PP-binding"/>
    <property type="match status" value="4"/>
</dbReference>
<keyword evidence="2" id="KW-0597">Phosphoprotein</keyword>
<dbReference type="Pfam" id="PF00668">
    <property type="entry name" value="Condensation"/>
    <property type="match status" value="7"/>
</dbReference>
<sequence length="6018" mass="667570">MVVTQSGLLPAQQKGVSNAGALVTSAWALLASIYANNQEVKLHRKFSEHRRRESHGFEEHLISLDRDRNIQSIFKDVEDIAYDAENCKLWSLDLPLPFDVKSGISSIPTQNLIIIESTQKPTQNPKELISEYSSSAQMLVIITTSEASSELEIHLPGSKISATHTERLFNQFRHVVDQLKKLPPVTMVKELDLICSNDLEHIEKWNKSLPVPVEDCVHFTIGRRARESPNSPAVCAWDGALTYQELSNLSNRLAKHLVELGVGPEVLVPICFEKSVWSIVSLVAILKAGGACVPLDPAHPKSRHLAILGNLEASLIVCSQSLEGLCRGLGHPIVTVTSSAVQTLPIDDEVFDPAKVLVGPGNAAFAVFTSGSTGQPKGIIIEHRAMCTSARDHGTAMKFGPHTRVIQFAAFTFDDSFSDVFTTLMYGGCICVPSEHDRLNNLAGSIVQMNANQACLTTTVARQLRPSDVPCLKTLSVGGEAVTAQLLEQWADHVYLINAYGPAEASIFCSCLAGLSTNDDPNNVGTALGCLLWITDPADHDKLLPIGAVGELLIEGPILARCYIQNKTKTEAAFIENPSWAARGSGGRTSNRRLYKTGDLARYKEDGTVQILGRKDTQVKLRGQRIELGEIEYHVLREVKGCLEVGVEVIKPNNGAGAPMIVAFLRMQSDSIADANVSSAVRVPSGVLDGVEARLTQLLPPYMVPATFVSLPKMPLMVSGKLDRKALRELGSRLAMDQLMGPEQTNTADGSSTPQTKMEKKLQEIWSRVLNLPLDKIGANSSFLKLGGDSITAIQVTSTCRTENIEITVQDILKTKILSRLALKARVLTSGSLDVEEEIGTKFELNPIQRWHMRRTSKVAGAVKNHFNQSFILRVRRRIQLSHLKSAIEQVLALHTMLRSRFKQSGGSGQWSQFICTDIANSYILREHDVPSMGAVEHIIHQTQKSFNLQKGPLFGADLINLPDESQLLFLAIHHVIIDLVSWRIVMEDLEAILTLGILAAPKPLPFSTWIKRQIQYSQEHIIPARALPFEVRPADFAYWGMEDRSNLSGDIIKQVISVPKSISALILGACNEPLKTDVADLLLSAVIHSFGQTFTDRSLPTVFNEGHGREPWDTSLDISRTVGWFTIMCPISIPGADPSSIIQVVKETKDARHGIPKNGFEYFTSRHLTYDGAEAFGHHDQMEILFNYFDLYQQFEREDSLFNQISAKTFNLGNSSASMLQSALFEIEVGVEQGELQFTFAYNQFMRHQDKISNWVNECGKSVEKLARSLSEMQPEFTLSDFPLLSLGYSGLDTLMKQTLPQLKVDNPGQIEDIYPCSPMQEGILVAQNKRAEFYKVEETFKVSSRGSGTIDTTRLERAWKQVVARHAILRTMCVESLSENTGFQQVVLETHEPRVFHVQAKDHASALQTLKNYMPINYSDPEPGHRFGICQLENGDVYFRLEVNHSLNDAMSTQNICKEIGLAYDGLLPNIPGPSYSEYINYIQCQPAGLALDYWKNYLASIKPCRFPILNDGDIQSPGEINTLIIPFHKEGLLDSFCKAQGLTHANVIMTVWGLLLQTYTGESDVCFGYLASGRDLPLRDVQDIVGPLINMVISRLSLPDSELLMNVFEKAQSDYISASPYQVCSLAEVYHALDLAGDKLFNTAISLDKKWSNDLAANSSIAIEEIDLHDPTDFDLVLNVAYSSGEFRAAITYNTVSISDKHASKIADTFGRILTSVLESPDQKVADVDRLGIQNVKQLLAWNEGLPGPLEKCVHDAVHEQALLHPDLPAVSSWDGELSYAELDDMSTRFSHYLSKLGVALEIVVPLAFEKSRWVIVSQLGVLKAGGTCLTMDMSHPTNRLKGMYKQVNAKLLLAAPDYKDTFQDTGIHTVVVDEAFIRSLPSQSEFACTTVEPNNMGFVVFTSGSTGNPKGIMLEHKTVCTSSRGHQAVFDVGPGSRCLQFSAFAFDVHISDIFTPLMYGGCCCVPSEKQRMGDLAGAIRAANANSTYITPTVAKLFQPEDVPSLKKVALGGEPLTQENAKTWGGSLYLINVFGPSETSNWVSYRHVLPDTTQPSNIGPGVDVNIWLVDHLTNTRLVPVGCVGEMFIEGPILARGYINDPAKTEAAFIEDPIFLRKYGGGAGRRFYGTGDLVRANTDGSLLYVGRKDSQVKVHGQRLELGEVEYAISESPEVKHVSVVLPRSGLYNGHLVAVIVLHGITEDHGGESLQIISAARKTEVQSKLSALMDRVGAGLAAWMVPHFWAIVNDIPSSASSKLDRGRVKQFITDIDQETLDKISALTVEGQLEMPTTTVEKQLRDAWSKILGVPLDQIGTNSSFLRLGGDSLSIMRLVAEARSHGIILSTVSVFRHPKLKDMALVATGGESEVVSEIAPFSLLGEAAVVESIRAEAASKCNVSAELIEDIYPCAPLQEGLMALSIVQPGTYIAQNVYKLPPELDLAVFRQAWQLVYQTNAILRTRVISTESLGTVQVIVSDEISWSTDNQLDAYLKKDKETKMLHGLPLSRFAVIEGHFIMTAHHAIYDGWSLNGLLEDAVAAYQQQSLEVHTPYRYFIKHIQELDQKAAESFWISELSNANTTIFPSIPYPKYQPKADTLLVQDVQFSRKPGSEITTPTILEAAWALVTSQYVGDIDTTFGLLLSGRNASIPGVAGMMGPTIATVPVQVRIDHDLSLENFLRKIQNQTIEMMPFEQTGLQNIRRLNAATEAACGFQTQLVIQSPGKTQTSLQSLGIDQVNDDSDEVLTYALTFECILTSTGLKLNTLFDSEVIPSMQMKRIIQQFAHMIHVLSKESSGNTVDDVLTISVQDEREILTWNPKIPEFVEKLVHEEIHQQALTRPDALAICAWDGDLTYKELDTLSSRLGYYLRTIGVKPEVSVPFCFEKSKWCIVVILAIMKAGGICVPLEPDHPITRKQDMVQDVNSKILLSSAMQADHCSGIVEQIVVVDDVLLSRLPDAPSVVCPELCPRHPVYVIFTSGSTGKPKAVVWEHRTLSSSIAKHGSALHFNRRPRVLQFASNVFDASVGEVINTLTYGGCLCIPSDSDKTTNFVQYINAMQVDWVFLTPTFARLIRPEDVPGLKTLALGGESIGQDNIRNWSEKVQLINAYGPSECCILATTHEFTNPSQSPATIGRSTGGLVWIVDVNDTNKLVPIGAVGEILVEGPTLALGYLHNAEKTAESFISNPKWSQRTRPTGCHQDQPRRFYRTGDLGRYHIDGTISFIGRRDNQVKIRGQRVELGEVEHTLMQNSLVQHATTIVPASGPCRGQLVATLTLSGRTITGKPTPLQILSDEVLPAALLKIQEELAEKLPVSMIPSVWLPVEDLPQTTTGKLDRVTVKQWVNNINQETLDTINRLFIEKTLIAPTTPTERIIQDVWSHVLNIPLVQIGSNSAFMKLGGDSITAIQVASRSRTKNIEVTVPDILRYKTLSELALHAKPLNSEAVIADEELDVPFELSPIQQMHMEQLDKSGTGGSDSIPEYFNQSFLLQVNRHVTSEKMHLALEVVVGHHSMLRAQFERSDAGKWSQTVKSDTKSSFRFGVHNLSSTSQIESVIAQSQASLNIQRGPIFGADLINVKDSQLLFITAHHLVIDLVSWRIILQDLEEFFDAGSLSAPKPTPFQSWIKLQRDYATQIKPSIALPFDVPTAQPDYWGMADRANLVRDLIEVSFNISKESSVSLLGSANEPLSTAPLDLFLSAIFHAFAQTFDDRKIPAIYNESHGRELWDSSIDLSRTVGWFTTLAPIAIDATSDLVQVIRQVKDTRRRILQNGWSYFTSRFLTAEGRHTFAHHDPMEIIFNYSGHYQQLERAGALLSPSKLSVNLHEQSPNLNQAGLFNISVGMNDGSLQFSFIYNRHLKHQERISTFISRSQSAIEKISLHLPKLRAELTLSHFPLLPLNYSHLNTLVKDVLPKVGVQDQNEIEDFYPCAPIQEGILIAQSKEPGLYKVENIFKISSLSAGESVDEGRLERAWEKVVRRHAVLRTVFVPSILDNNRTFQQLVLKTSKPRVFYIESDDNEDGLQKLKEYPSIDYAELRPGHRLGIYKSQDKASLYCRLEISHALTDAVTTRLICKEIALAYNGQLVEAPGPLYSNYIAYIESRPAGEALDYWKSYLKEIKSCHLPGIHTDDNVPREFHSIDVSVPNYGLLQSFCMKNDVTVSNVMQAVWALVLQSYTGEESVCFGYLASGRDLLIPGVADCLGPMINVLICRVDLNAPGSILDVLKKIQDDYINSLPHQVSSLAEIQHAVGFGSERLFNTGVSIQKGSSMELAQGSSISFEQVAGYDPSDFELVLNATYSDDTFDATMTYATHFISDAHARNIEDTFQVILGSILESVSQRVIDTERLGNHNQQQISKWNSIIPEAVDDLIHQKFQKEVQAHPKSQAVLAWDGELTYSELDILSTRLALHLCNIGVKPEQSVPFCFEKSMWTIVSVLAIIKAGGVCVPLEPDHPFDRKKGMIEDTGATILLTSQQQSEKCLGLTNQLVVVSPSIIHSLPIITEGVLSNGICDSISATSAVYIIFTSGSTGKPKGVVWEHRNFGSSMEYHEGGVDLRRAPRVLQFASHVFDCSALEILTTLCLGGCVCVPSDEDKLTNFVNYVNSMNVNWAFLTPTFARLINPRDIPNLRTLVLGGEPIGQDNIDKWSPSLVLLNGFGPSETTICCASKVVVPGSSNLNNIGTPIGSAIWITDSADVNKLLPIGAVGEILIEGPMLARGYLNNNAKTAESFIYDPEWSLHNESKQRRRFYRTGDLGKYEPDGTLVFMGRRDNQIKVRGQRMDLGEVEHNLRNNDLIEYAVVVAPKAGPCGGKLVVVFTLAKLATEDPPTDSSLHIISDTHKDELAKVSQIRDYLSEKLPTYMVPNVWCPVYNIPMTVTRKLDRVSVMRWMTEISQTSLNQINELFDEQTDISVVMSPMERRLQAIWADVLNLPKHQVTVDKPFLKLGGDSITAIQIQTRCRMENINITVQDVLRQKTISKLGSLAMTTEGPMSNVETIHEETDTPFELSPIQQLYIGRLAKPGHYFNQSFLLQPKRAISPEQLRTALEAVVDHHSMLRARFARSSDALHKWTQLATKDISESYFFQVDDGISSLDYIESVILYSQASLNIESGPLFGANLFNLDSSNDIVTGNQQLLFLTAHHLVVDLVSWRIILQDLEEVLSSGRLSAPKSLPFQTWVNLQSQYANDRIRPEQALPFKVPAADYSYWGMAKSLNLVKDAVEQSFILTRDQTSSIFGSANEALNTEPLDLLLSAVTYAFAQTFSRQVPVIFNEGHGREPWDTAIDLSRTVGWFTTFFPLSIDVADWDNIVEVVRQVKDTRFRVPNNGWSYMASRFLTPVGKKRFAHHNPEIVFNYTGSYQQLEREDALLGQTSLNVNLSEQAAVLEQTGLFNIGAGVLQGALKFSFSYNGLMKNKSQISQWISRTKDALGMIADRFVNMEKEFTLSDFPHVHMDYRELHKLLDLVRSNEGVTGAEIETILPATGFQAETLAATMSKGHRDLNYLIFEIKGPLHITRIQDACRSLIKRHAILRTIFVANQRQLFQVVLKSGTFEFTRHQGEPHTEGQPSSFVLEDMKSPIELGACLLRFMLIEHGQDHNSLILKLPHAQFDSISMGVLIHDLRDLYSGKQLAPPPSPSEYLKYVDQNRLAAVEHWTDYLNGASITQFLKRPGLLQDDCGFKIIKKLISPVSLRSQGIDLGSVLKGAWAVLLAQLSGTSDVVFGDLVNGRNAPVDGIENMSGVYLNKIPFRVRFEKFKTVLELLRHVVDQQIVNMPYEFLGTHEIIDRCTDWPTWTTFGSSVNYRSLPFTHKPLATEEGTKWTPYQFTPYENAKGLNIESNPIGDDLCITIIYGDKVLPPSYVEGLVDRLCSLTMSFSKNPEALLPLTPKDTLTGPRIPTAHMVGHIPRKPSGNMIANDAAIDIVQRVWERTLNIQKGTVLSPYFTLDTPFYVLWGHPIAAAQFAHEYSREGIKMSVEDALAAPSMRQQITICAQMLRLREGGRSSSILKRRRVQSRNSVQIQA</sequence>
<dbReference type="SMART" id="SM00823">
    <property type="entry name" value="PKS_PP"/>
    <property type="match status" value="3"/>
</dbReference>
<dbReference type="SUPFAM" id="SSF56801">
    <property type="entry name" value="Acetyl-CoA synthetase-like"/>
    <property type="match status" value="4"/>
</dbReference>
<proteinExistence type="inferred from homology"/>
<dbReference type="FunFam" id="3.30.559.10:FF:000016">
    <property type="entry name" value="Nonribosomal peptide synthase Pes1"/>
    <property type="match status" value="3"/>
</dbReference>
<dbReference type="GO" id="GO:0016874">
    <property type="term" value="F:ligase activity"/>
    <property type="evidence" value="ECO:0007669"/>
    <property type="project" value="UniProtKB-KW"/>
</dbReference>
<keyword evidence="1" id="KW-0596">Phosphopantetheine</keyword>
<dbReference type="CDD" id="cd05918">
    <property type="entry name" value="A_NRPS_SidN3_like"/>
    <property type="match status" value="4"/>
</dbReference>
<dbReference type="FunFam" id="1.10.1200.10:FF:000005">
    <property type="entry name" value="Nonribosomal peptide synthetase 1"/>
    <property type="match status" value="1"/>
</dbReference>
<dbReference type="Pfam" id="PF00501">
    <property type="entry name" value="AMP-binding"/>
    <property type="match status" value="4"/>
</dbReference>
<dbReference type="InterPro" id="IPR036736">
    <property type="entry name" value="ACP-like_sf"/>
</dbReference>
<gene>
    <name evidence="6" type="ORF">G7Y89_g480</name>
</gene>
<keyword evidence="3" id="KW-0436">Ligase</keyword>
<dbReference type="InterPro" id="IPR001242">
    <property type="entry name" value="Condensation_dom"/>
</dbReference>
<dbReference type="InterPro" id="IPR009081">
    <property type="entry name" value="PP-bd_ACP"/>
</dbReference>
<evidence type="ECO:0000256" key="2">
    <source>
        <dbReference type="ARBA" id="ARBA00022553"/>
    </source>
</evidence>
<dbReference type="FunFam" id="3.30.300.30:FF:000015">
    <property type="entry name" value="Nonribosomal peptide synthase SidD"/>
    <property type="match status" value="4"/>
</dbReference>
<dbReference type="CDD" id="cd19534">
    <property type="entry name" value="E_NRPS"/>
    <property type="match status" value="3"/>
</dbReference>
<evidence type="ECO:0000259" key="5">
    <source>
        <dbReference type="PROSITE" id="PS50075"/>
    </source>
</evidence>
<dbReference type="SUPFAM" id="SSF47336">
    <property type="entry name" value="ACP-like"/>
    <property type="match status" value="4"/>
</dbReference>
<dbReference type="InterPro" id="IPR020806">
    <property type="entry name" value="PKS_PP-bd"/>
</dbReference>
<dbReference type="CDD" id="cd19542">
    <property type="entry name" value="CT_NRPS-like"/>
    <property type="match status" value="3"/>
</dbReference>
<dbReference type="InterPro" id="IPR023213">
    <property type="entry name" value="CAT-like_dom_sf"/>
</dbReference>
<evidence type="ECO:0000313" key="7">
    <source>
        <dbReference type="Proteomes" id="UP000566819"/>
    </source>
</evidence>
<dbReference type="FunFam" id="3.40.50.12780:FF:000014">
    <property type="entry name" value="Nonribosomal peptide synthetase 1"/>
    <property type="match status" value="4"/>
</dbReference>
<dbReference type="NCBIfam" id="NF003417">
    <property type="entry name" value="PRK04813.1"/>
    <property type="match status" value="4"/>
</dbReference>
<protein>
    <recommendedName>
        <fullName evidence="5">Carrier domain-containing protein</fullName>
    </recommendedName>
</protein>
<dbReference type="InterPro" id="IPR045851">
    <property type="entry name" value="AMP-bd_C_sf"/>
</dbReference>